<evidence type="ECO:0000256" key="4">
    <source>
        <dbReference type="ARBA" id="ARBA00022679"/>
    </source>
</evidence>
<dbReference type="GO" id="GO:0005524">
    <property type="term" value="F:ATP binding"/>
    <property type="evidence" value="ECO:0007669"/>
    <property type="project" value="UniProtKB-KW"/>
</dbReference>
<dbReference type="SMART" id="SM00388">
    <property type="entry name" value="HisKA"/>
    <property type="match status" value="1"/>
</dbReference>
<accession>A0A4Y8Q2B0</accession>
<gene>
    <name evidence="10" type="ORF">B5M42_10455</name>
</gene>
<dbReference type="InterPro" id="IPR004358">
    <property type="entry name" value="Sig_transdc_His_kin-like_C"/>
</dbReference>
<keyword evidence="5" id="KW-0547">Nucleotide-binding</keyword>
<evidence type="ECO:0000313" key="10">
    <source>
        <dbReference type="EMBL" id="TFE87972.1"/>
    </source>
</evidence>
<keyword evidence="11" id="KW-1185">Reference proteome</keyword>
<dbReference type="OrthoDB" id="9815750at2"/>
<name>A0A4Y8Q2B0_9BACL</name>
<dbReference type="InterPro" id="IPR025847">
    <property type="entry name" value="MEDS_domain"/>
</dbReference>
<keyword evidence="7" id="KW-0067">ATP-binding</keyword>
<dbReference type="PANTHER" id="PTHR43047:SF72">
    <property type="entry name" value="OSMOSENSING HISTIDINE PROTEIN KINASE SLN1"/>
    <property type="match status" value="1"/>
</dbReference>
<dbReference type="EC" id="2.7.13.3" evidence="2"/>
<evidence type="ECO:0000256" key="5">
    <source>
        <dbReference type="ARBA" id="ARBA00022741"/>
    </source>
</evidence>
<evidence type="ECO:0000259" key="9">
    <source>
        <dbReference type="PROSITE" id="PS50109"/>
    </source>
</evidence>
<organism evidence="10 11">
    <name type="scientific">Paenibacillus athensensis</name>
    <dbReference type="NCBI Taxonomy" id="1967502"/>
    <lineage>
        <taxon>Bacteria</taxon>
        <taxon>Bacillati</taxon>
        <taxon>Bacillota</taxon>
        <taxon>Bacilli</taxon>
        <taxon>Bacillales</taxon>
        <taxon>Paenibacillaceae</taxon>
        <taxon>Paenibacillus</taxon>
    </lineage>
</organism>
<dbReference type="Pfam" id="PF02518">
    <property type="entry name" value="HATPase_c"/>
    <property type="match status" value="1"/>
</dbReference>
<dbReference type="Pfam" id="PF14417">
    <property type="entry name" value="MEDS"/>
    <property type="match status" value="1"/>
</dbReference>
<protein>
    <recommendedName>
        <fullName evidence="2">histidine kinase</fullName>
        <ecNumber evidence="2">2.7.13.3</ecNumber>
    </recommendedName>
</protein>
<dbReference type="CDD" id="cd00082">
    <property type="entry name" value="HisKA"/>
    <property type="match status" value="1"/>
</dbReference>
<evidence type="ECO:0000256" key="3">
    <source>
        <dbReference type="ARBA" id="ARBA00022553"/>
    </source>
</evidence>
<feature type="domain" description="Histidine kinase" evidence="9">
    <location>
        <begin position="213"/>
        <end position="426"/>
    </location>
</feature>
<dbReference type="InterPro" id="IPR005467">
    <property type="entry name" value="His_kinase_dom"/>
</dbReference>
<keyword evidence="8" id="KW-0902">Two-component regulatory system</keyword>
<dbReference type="Proteomes" id="UP000298246">
    <property type="component" value="Unassembled WGS sequence"/>
</dbReference>
<proteinExistence type="predicted"/>
<comment type="catalytic activity">
    <reaction evidence="1">
        <text>ATP + protein L-histidine = ADP + protein N-phospho-L-histidine.</text>
        <dbReference type="EC" id="2.7.13.3"/>
    </reaction>
</comment>
<evidence type="ECO:0000256" key="7">
    <source>
        <dbReference type="ARBA" id="ARBA00022840"/>
    </source>
</evidence>
<dbReference type="PRINTS" id="PR00344">
    <property type="entry name" value="BCTRLSENSOR"/>
</dbReference>
<evidence type="ECO:0000256" key="1">
    <source>
        <dbReference type="ARBA" id="ARBA00000085"/>
    </source>
</evidence>
<dbReference type="RefSeq" id="WP_134752491.1">
    <property type="nucleotide sequence ID" value="NZ_MYFO02000003.1"/>
</dbReference>
<dbReference type="CDD" id="cd00075">
    <property type="entry name" value="HATPase"/>
    <property type="match status" value="1"/>
</dbReference>
<comment type="caution">
    <text evidence="10">The sequence shown here is derived from an EMBL/GenBank/DDBJ whole genome shotgun (WGS) entry which is preliminary data.</text>
</comment>
<dbReference type="SMART" id="SM00387">
    <property type="entry name" value="HATPase_c"/>
    <property type="match status" value="1"/>
</dbReference>
<dbReference type="GO" id="GO:0000155">
    <property type="term" value="F:phosphorelay sensor kinase activity"/>
    <property type="evidence" value="ECO:0007669"/>
    <property type="project" value="InterPro"/>
</dbReference>
<keyword evidence="6" id="KW-0418">Kinase</keyword>
<dbReference type="PROSITE" id="PS50109">
    <property type="entry name" value="HIS_KIN"/>
    <property type="match status" value="1"/>
</dbReference>
<evidence type="ECO:0000256" key="8">
    <source>
        <dbReference type="ARBA" id="ARBA00023012"/>
    </source>
</evidence>
<keyword evidence="3" id="KW-0597">Phosphoprotein</keyword>
<evidence type="ECO:0000256" key="6">
    <source>
        <dbReference type="ARBA" id="ARBA00022777"/>
    </source>
</evidence>
<dbReference type="InterPro" id="IPR036097">
    <property type="entry name" value="HisK_dim/P_sf"/>
</dbReference>
<dbReference type="Pfam" id="PF00512">
    <property type="entry name" value="HisKA"/>
    <property type="match status" value="1"/>
</dbReference>
<dbReference type="Gene3D" id="3.30.565.10">
    <property type="entry name" value="Histidine kinase-like ATPase, C-terminal domain"/>
    <property type="match status" value="1"/>
</dbReference>
<dbReference type="InterPro" id="IPR003661">
    <property type="entry name" value="HisK_dim/P_dom"/>
</dbReference>
<dbReference type="EMBL" id="MYFO01000011">
    <property type="protein sequence ID" value="TFE87972.1"/>
    <property type="molecule type" value="Genomic_DNA"/>
</dbReference>
<reference evidence="10 11" key="1">
    <citation type="submission" date="2017-03" db="EMBL/GenBank/DDBJ databases">
        <title>Isolation of Levoglucosan Utilizing Bacteria.</title>
        <authorList>
            <person name="Arya A.S."/>
        </authorList>
    </citation>
    <scope>NUCLEOTIDE SEQUENCE [LARGE SCALE GENOMIC DNA]</scope>
    <source>
        <strain evidence="10 11">MEC069</strain>
    </source>
</reference>
<keyword evidence="4" id="KW-0808">Transferase</keyword>
<dbReference type="SUPFAM" id="SSF55874">
    <property type="entry name" value="ATPase domain of HSP90 chaperone/DNA topoisomerase II/histidine kinase"/>
    <property type="match status" value="1"/>
</dbReference>
<dbReference type="PANTHER" id="PTHR43047">
    <property type="entry name" value="TWO-COMPONENT HISTIDINE PROTEIN KINASE"/>
    <property type="match status" value="1"/>
</dbReference>
<dbReference type="AlphaFoldDB" id="A0A4Y8Q2B0"/>
<evidence type="ECO:0000256" key="2">
    <source>
        <dbReference type="ARBA" id="ARBA00012438"/>
    </source>
</evidence>
<dbReference type="GO" id="GO:0009927">
    <property type="term" value="F:histidine phosphotransfer kinase activity"/>
    <property type="evidence" value="ECO:0007669"/>
    <property type="project" value="TreeGrafter"/>
</dbReference>
<dbReference type="Gene3D" id="1.10.287.130">
    <property type="match status" value="1"/>
</dbReference>
<sequence>MAERRQISLTQRLQIKSGEHLVYFYSSMEAYIRNLASFIKVGHACKQQVIIVDNQERCAGMLERLRGQLSKEALGRVQAVDSGDRAQAADQLDKLLRTFADKRQEVRVWRHADWRKPQGRAARMHAYDCACGRILDAYGCVTVCAFDGEAAPASLQTAMMRCHEYFMTDEEIVVSGLYRTLSAPGPAIPGLAAQSELESEVDGYRQKLDFIHAVSHEVRNPLTVIKAYASLVMSKVQDAGDRDKLKAICDYVMEIDNEMTHIINTEQMLTSEALWRKKPIQPKTLLADVIGIMEVKGRTQNIRLETHVELSGAETIVGNAIGFRLTVSNLLSNAIKYSQEGGAVRLFAYTEQRQLVVVVEDDGIGMSEAQTALLFRKYEKMNEDRGGQGIGLFMVKKLVDHFRGSIGVWSRPNEGTRMTVQLPLAYAVAEHEAAEGLRPQHTAAAALLAAEALASGAADAAGLSGAGA</sequence>
<dbReference type="SUPFAM" id="SSF47384">
    <property type="entry name" value="Homodimeric domain of signal transducing histidine kinase"/>
    <property type="match status" value="1"/>
</dbReference>
<dbReference type="InterPro" id="IPR036890">
    <property type="entry name" value="HATPase_C_sf"/>
</dbReference>
<dbReference type="InterPro" id="IPR003594">
    <property type="entry name" value="HATPase_dom"/>
</dbReference>
<evidence type="ECO:0000313" key="11">
    <source>
        <dbReference type="Proteomes" id="UP000298246"/>
    </source>
</evidence>
<dbReference type="GO" id="GO:0005886">
    <property type="term" value="C:plasma membrane"/>
    <property type="evidence" value="ECO:0007669"/>
    <property type="project" value="TreeGrafter"/>
</dbReference>